<name>A5H2Q2_LODEL</name>
<keyword evidence="15" id="KW-1185">Reference proteome</keyword>
<dbReference type="GO" id="GO:0005743">
    <property type="term" value="C:mitochondrial inner membrane"/>
    <property type="evidence" value="ECO:0007669"/>
    <property type="project" value="UniProtKB-SubCell"/>
</dbReference>
<comment type="similarity">
    <text evidence="2 9">Belongs to the OXA1/ALB3/YidC family.</text>
</comment>
<evidence type="ECO:0000256" key="7">
    <source>
        <dbReference type="ARBA" id="ARBA00023128"/>
    </source>
</evidence>
<dbReference type="OrthoDB" id="2148490at2759"/>
<dbReference type="EMBL" id="DS236868">
    <property type="protein sequence ID" value="EDK47586.1"/>
    <property type="molecule type" value="Genomic_DNA"/>
</dbReference>
<keyword evidence="3 9" id="KW-0812">Transmembrane</keyword>
<dbReference type="OMA" id="GWKNAQT"/>
<dbReference type="STRING" id="379508.A5H2Q2"/>
<evidence type="ECO:0000256" key="9">
    <source>
        <dbReference type="RuleBase" id="RU003945"/>
    </source>
</evidence>
<dbReference type="GO" id="GO:0032977">
    <property type="term" value="F:membrane insertase activity"/>
    <property type="evidence" value="ECO:0007669"/>
    <property type="project" value="InterPro"/>
</dbReference>
<feature type="compositionally biased region" description="Basic and acidic residues" evidence="11">
    <location>
        <begin position="366"/>
        <end position="377"/>
    </location>
</feature>
<evidence type="ECO:0000256" key="10">
    <source>
        <dbReference type="SAM" id="Coils"/>
    </source>
</evidence>
<feature type="transmembrane region" description="Helical" evidence="12">
    <location>
        <begin position="249"/>
        <end position="268"/>
    </location>
</feature>
<dbReference type="InterPro" id="IPR028055">
    <property type="entry name" value="YidC/Oxa/ALB_C"/>
</dbReference>
<evidence type="ECO:0000256" key="4">
    <source>
        <dbReference type="ARBA" id="ARBA00022792"/>
    </source>
</evidence>
<feature type="coiled-coil region" evidence="10">
    <location>
        <begin position="170"/>
        <end position="197"/>
    </location>
</feature>
<evidence type="ECO:0000256" key="1">
    <source>
        <dbReference type="ARBA" id="ARBA00004448"/>
    </source>
</evidence>
<keyword evidence="6 12" id="KW-1133">Transmembrane helix</keyword>
<comment type="subcellular location">
    <subcellularLocation>
        <location evidence="9">Membrane</location>
        <topology evidence="9">Multi-pass membrane protein</topology>
    </subcellularLocation>
    <subcellularLocation>
        <location evidence="1">Mitochondrion inner membrane</location>
        <topology evidence="1">Multi-pass membrane protein</topology>
    </subcellularLocation>
</comment>
<dbReference type="eggNOG" id="KOG1239">
    <property type="taxonomic scope" value="Eukaryota"/>
</dbReference>
<dbReference type="GeneID" id="5236037"/>
<dbReference type="HOGENOM" id="CLU_029282_3_0_1"/>
<feature type="domain" description="Membrane insertase YidC/Oxa/ALB C-terminal" evidence="13">
    <location>
        <begin position="129"/>
        <end position="319"/>
    </location>
</feature>
<evidence type="ECO:0000256" key="6">
    <source>
        <dbReference type="ARBA" id="ARBA00022989"/>
    </source>
</evidence>
<evidence type="ECO:0000256" key="3">
    <source>
        <dbReference type="ARBA" id="ARBA00022692"/>
    </source>
</evidence>
<evidence type="ECO:0000256" key="12">
    <source>
        <dbReference type="SAM" id="Phobius"/>
    </source>
</evidence>
<dbReference type="Proteomes" id="UP000001996">
    <property type="component" value="Unassembled WGS sequence"/>
</dbReference>
<dbReference type="CDD" id="cd20069">
    <property type="entry name" value="5TM_Oxa1-like"/>
    <property type="match status" value="1"/>
</dbReference>
<dbReference type="AlphaFoldDB" id="A5H2Q2"/>
<feature type="transmembrane region" description="Helical" evidence="12">
    <location>
        <begin position="127"/>
        <end position="149"/>
    </location>
</feature>
<evidence type="ECO:0000259" key="13">
    <source>
        <dbReference type="Pfam" id="PF02096"/>
    </source>
</evidence>
<keyword evidence="4" id="KW-0999">Mitochondrion inner membrane</keyword>
<sequence>MLRLGLPRSAKAVLAIQYRNTIHASRISRLNKPSMGLKATAFMTSLRFNSTANTSNPSTAILPTDAASSSEISDKLVSFSDLADKVPVTSLHSDQLGYLKSIGMGQGWGPTAIIENLLEICHVYTGLPWWGTIAVVTVGIRVVLFPLYVRASANATKMSKVKPQLDQIMKEIKEDDSDSVQNKMKLLEKRKRLLKENGISTMASLAPIVQLPFAYGFFQALRKMANHPVEGFEDQGIWWFENLSAVDPYVGLQAIAAVAVIVVVRMGGETGQHALAANMKKIMTIVPLASILITKSFSAAVVLYFAINSLLSLAQALLFKMPMLRKMLGMPPKSTAAELQQANKNAPQTTVKDMFTNYLEDTKKKSVKKAREVEKKMKVTKQRQNSANDGFIRRRQQ</sequence>
<dbReference type="PANTHER" id="PTHR12428:SF66">
    <property type="entry name" value="MITOCHONDRIAL INNER MEMBRANE PROTEIN OXA1L"/>
    <property type="match status" value="1"/>
</dbReference>
<keyword evidence="10" id="KW-0175">Coiled coil</keyword>
<dbReference type="VEuPathDB" id="FungiDB:LELG_05767"/>
<dbReference type="KEGG" id="lel:PVL30_005120"/>
<proteinExistence type="inferred from homology"/>
<protein>
    <recommendedName>
        <fullName evidence="13">Membrane insertase YidC/Oxa/ALB C-terminal domain-containing protein</fullName>
    </recommendedName>
</protein>
<keyword evidence="5" id="KW-0809">Transit peptide</keyword>
<evidence type="ECO:0000256" key="2">
    <source>
        <dbReference type="ARBA" id="ARBA00009877"/>
    </source>
</evidence>
<feature type="region of interest" description="Disordered" evidence="11">
    <location>
        <begin position="366"/>
        <end position="397"/>
    </location>
</feature>
<evidence type="ECO:0000313" key="14">
    <source>
        <dbReference type="EMBL" id="EDK47586.1"/>
    </source>
</evidence>
<gene>
    <name evidence="14" type="ORF">LELG_05767</name>
</gene>
<dbReference type="GO" id="GO:0032979">
    <property type="term" value="P:protein insertion into mitochondrial inner membrane from matrix"/>
    <property type="evidence" value="ECO:0007669"/>
    <property type="project" value="TreeGrafter"/>
</dbReference>
<dbReference type="PANTHER" id="PTHR12428">
    <property type="entry name" value="OXA1"/>
    <property type="match status" value="1"/>
</dbReference>
<dbReference type="InParanoid" id="A5H2Q2"/>
<reference evidence="14 15" key="1">
    <citation type="journal article" date="2009" name="Nature">
        <title>Evolution of pathogenicity and sexual reproduction in eight Candida genomes.</title>
        <authorList>
            <person name="Butler G."/>
            <person name="Rasmussen M.D."/>
            <person name="Lin M.F."/>
            <person name="Santos M.A."/>
            <person name="Sakthikumar S."/>
            <person name="Munro C.A."/>
            <person name="Rheinbay E."/>
            <person name="Grabherr M."/>
            <person name="Forche A."/>
            <person name="Reedy J.L."/>
            <person name="Agrafioti I."/>
            <person name="Arnaud M.B."/>
            <person name="Bates S."/>
            <person name="Brown A.J."/>
            <person name="Brunke S."/>
            <person name="Costanzo M.C."/>
            <person name="Fitzpatrick D.A."/>
            <person name="de Groot P.W."/>
            <person name="Harris D."/>
            <person name="Hoyer L.L."/>
            <person name="Hube B."/>
            <person name="Klis F.M."/>
            <person name="Kodira C."/>
            <person name="Lennard N."/>
            <person name="Logue M.E."/>
            <person name="Martin R."/>
            <person name="Neiman A.M."/>
            <person name="Nikolaou E."/>
            <person name="Quail M.A."/>
            <person name="Quinn J."/>
            <person name="Santos M.C."/>
            <person name="Schmitzberger F.F."/>
            <person name="Sherlock G."/>
            <person name="Shah P."/>
            <person name="Silverstein K.A."/>
            <person name="Skrzypek M.S."/>
            <person name="Soll D."/>
            <person name="Staggs R."/>
            <person name="Stansfield I."/>
            <person name="Stumpf M.P."/>
            <person name="Sudbery P.E."/>
            <person name="Srikantha T."/>
            <person name="Zeng Q."/>
            <person name="Berman J."/>
            <person name="Berriman M."/>
            <person name="Heitman J."/>
            <person name="Gow N.A."/>
            <person name="Lorenz M.C."/>
            <person name="Birren B.W."/>
            <person name="Kellis M."/>
            <person name="Cuomo C.A."/>
        </authorList>
    </citation>
    <scope>NUCLEOTIDE SEQUENCE [LARGE SCALE GENOMIC DNA]</scope>
    <source>
        <strain evidence="15">ATCC 11503 / BCRC 21390 / CBS 2605 / JCM 1781 / NBRC 1676 / NRRL YB-4239</strain>
    </source>
</reference>
<organism evidence="14 15">
    <name type="scientific">Lodderomyces elongisporus (strain ATCC 11503 / CBS 2605 / JCM 1781 / NBRC 1676 / NRRL YB-4239)</name>
    <name type="common">Yeast</name>
    <name type="synonym">Saccharomyces elongisporus</name>
    <dbReference type="NCBI Taxonomy" id="379508"/>
    <lineage>
        <taxon>Eukaryota</taxon>
        <taxon>Fungi</taxon>
        <taxon>Dikarya</taxon>
        <taxon>Ascomycota</taxon>
        <taxon>Saccharomycotina</taxon>
        <taxon>Pichiomycetes</taxon>
        <taxon>Debaryomycetaceae</taxon>
        <taxon>Candida/Lodderomyces clade</taxon>
        <taxon>Lodderomyces</taxon>
    </lineage>
</organism>
<evidence type="ECO:0000256" key="8">
    <source>
        <dbReference type="ARBA" id="ARBA00023136"/>
    </source>
</evidence>
<keyword evidence="7" id="KW-0496">Mitochondrion</keyword>
<keyword evidence="8 12" id="KW-0472">Membrane</keyword>
<evidence type="ECO:0000256" key="5">
    <source>
        <dbReference type="ARBA" id="ARBA00022946"/>
    </source>
</evidence>
<feature type="transmembrane region" description="Helical" evidence="12">
    <location>
        <begin position="199"/>
        <end position="218"/>
    </location>
</feature>
<evidence type="ECO:0000256" key="11">
    <source>
        <dbReference type="SAM" id="MobiDB-lite"/>
    </source>
</evidence>
<evidence type="ECO:0000313" key="15">
    <source>
        <dbReference type="Proteomes" id="UP000001996"/>
    </source>
</evidence>
<accession>A5H2Q2</accession>
<dbReference type="FunCoup" id="A5H2Q2">
    <property type="interactions" value="589"/>
</dbReference>
<dbReference type="NCBIfam" id="TIGR03592">
    <property type="entry name" value="yidC_oxa1_cterm"/>
    <property type="match status" value="1"/>
</dbReference>
<dbReference type="Pfam" id="PF02096">
    <property type="entry name" value="60KD_IMP"/>
    <property type="match status" value="1"/>
</dbReference>
<dbReference type="InterPro" id="IPR001708">
    <property type="entry name" value="YidC/ALB3/OXA1/COX18"/>
</dbReference>